<gene>
    <name evidence="2" type="ORF">AB8U03_05475</name>
</gene>
<evidence type="ECO:0000313" key="2">
    <source>
        <dbReference type="EMBL" id="MEY7999660.1"/>
    </source>
</evidence>
<dbReference type="RefSeq" id="WP_369703540.1">
    <property type="nucleotide sequence ID" value="NZ_JBGEWD010000003.1"/>
</dbReference>
<sequence length="116" mass="14050">MINEKNFIQQKLEMVYLEYLVPKDHILRNINIYVCHDLRALHYKTTTRDGYKEYVGNAKDCEECPNRTQCFSNESKYKTIRRHVWKKDKGRNIYKRRKETIEQNFADSKQLHTCSS</sequence>
<dbReference type="EMBL" id="JBGEWD010000003">
    <property type="protein sequence ID" value="MEY7999660.1"/>
    <property type="molecule type" value="Genomic_DNA"/>
</dbReference>
<accession>A0ABV4BLJ3</accession>
<organism evidence="2 3">
    <name type="scientific">Clostridium moutaii</name>
    <dbReference type="NCBI Taxonomy" id="3240932"/>
    <lineage>
        <taxon>Bacteria</taxon>
        <taxon>Bacillati</taxon>
        <taxon>Bacillota</taxon>
        <taxon>Clostridia</taxon>
        <taxon>Eubacteriales</taxon>
        <taxon>Clostridiaceae</taxon>
        <taxon>Clostridium</taxon>
    </lineage>
</organism>
<dbReference type="Proteomes" id="UP001564657">
    <property type="component" value="Unassembled WGS sequence"/>
</dbReference>
<reference evidence="2 3" key="1">
    <citation type="submission" date="2024-08" db="EMBL/GenBank/DDBJ databases">
        <title>Clostridium lapicellarii sp. nov., and Clostridium renhuaiense sp. nov., two species isolated from the mud in a fermentation cellar used for producing sauce-flavour Chinese liquors.</title>
        <authorList>
            <person name="Yang F."/>
            <person name="Wang H."/>
            <person name="Chen L.Q."/>
            <person name="Zhou N."/>
            <person name="Lu J.J."/>
            <person name="Pu X.X."/>
            <person name="Wan B."/>
            <person name="Wang L."/>
            <person name="Liu S.J."/>
        </authorList>
    </citation>
    <scope>NUCLEOTIDE SEQUENCE [LARGE SCALE GENOMIC DNA]</scope>
    <source>
        <strain evidence="2 3">MT-5</strain>
    </source>
</reference>
<protein>
    <submittedName>
        <fullName evidence="2">Transposase</fullName>
    </submittedName>
</protein>
<feature type="domain" description="Transposase DDE" evidence="1">
    <location>
        <begin position="34"/>
        <end position="112"/>
    </location>
</feature>
<name>A0ABV4BLJ3_9CLOT</name>
<proteinExistence type="predicted"/>
<dbReference type="Pfam" id="PF13751">
    <property type="entry name" value="DDE_Tnp_1_6"/>
    <property type="match status" value="1"/>
</dbReference>
<keyword evidence="3" id="KW-1185">Reference proteome</keyword>
<evidence type="ECO:0000259" key="1">
    <source>
        <dbReference type="Pfam" id="PF13751"/>
    </source>
</evidence>
<evidence type="ECO:0000313" key="3">
    <source>
        <dbReference type="Proteomes" id="UP001564657"/>
    </source>
</evidence>
<comment type="caution">
    <text evidence="2">The sequence shown here is derived from an EMBL/GenBank/DDBJ whole genome shotgun (WGS) entry which is preliminary data.</text>
</comment>
<dbReference type="InterPro" id="IPR025668">
    <property type="entry name" value="Tnp_DDE_dom"/>
</dbReference>